<evidence type="ECO:0000256" key="1">
    <source>
        <dbReference type="SAM" id="Phobius"/>
    </source>
</evidence>
<evidence type="ECO:0000313" key="3">
    <source>
        <dbReference type="Proteomes" id="UP001399917"/>
    </source>
</evidence>
<comment type="caution">
    <text evidence="2">The sequence shown here is derived from an EMBL/GenBank/DDBJ whole genome shotgun (WGS) entry which is preliminary data.</text>
</comment>
<name>A0ABP7KBX7_9RHOB</name>
<organism evidence="2 3">
    <name type="scientific">Celeribacter arenosi</name>
    <dbReference type="NCBI Taxonomy" id="792649"/>
    <lineage>
        <taxon>Bacteria</taxon>
        <taxon>Pseudomonadati</taxon>
        <taxon>Pseudomonadota</taxon>
        <taxon>Alphaproteobacteria</taxon>
        <taxon>Rhodobacterales</taxon>
        <taxon>Roseobacteraceae</taxon>
        <taxon>Celeribacter</taxon>
    </lineage>
</organism>
<dbReference type="Proteomes" id="UP001399917">
    <property type="component" value="Unassembled WGS sequence"/>
</dbReference>
<proteinExistence type="predicted"/>
<feature type="transmembrane region" description="Helical" evidence="1">
    <location>
        <begin position="81"/>
        <end position="97"/>
    </location>
</feature>
<accession>A0ABP7KBX7</accession>
<reference evidence="3" key="1">
    <citation type="journal article" date="2019" name="Int. J. Syst. Evol. Microbiol.">
        <title>The Global Catalogue of Microorganisms (GCM) 10K type strain sequencing project: providing services to taxonomists for standard genome sequencing and annotation.</title>
        <authorList>
            <consortium name="The Broad Institute Genomics Platform"/>
            <consortium name="The Broad Institute Genome Sequencing Center for Infectious Disease"/>
            <person name="Wu L."/>
            <person name="Ma J."/>
        </authorList>
    </citation>
    <scope>NUCLEOTIDE SEQUENCE [LARGE SCALE GENOMIC DNA]</scope>
    <source>
        <strain evidence="3">JCM 17190</strain>
    </source>
</reference>
<evidence type="ECO:0000313" key="2">
    <source>
        <dbReference type="EMBL" id="GAA3872516.1"/>
    </source>
</evidence>
<gene>
    <name evidence="2" type="ORF">GCM10022404_22990</name>
</gene>
<keyword evidence="3" id="KW-1185">Reference proteome</keyword>
<dbReference type="RefSeq" id="WP_344847304.1">
    <property type="nucleotide sequence ID" value="NZ_BAABDF010000007.1"/>
</dbReference>
<protein>
    <submittedName>
        <fullName evidence="2">Seryl-tRNA synthetase</fullName>
    </submittedName>
</protein>
<feature type="transmembrane region" description="Helical" evidence="1">
    <location>
        <begin position="211"/>
        <end position="232"/>
    </location>
</feature>
<keyword evidence="1" id="KW-0812">Transmembrane</keyword>
<feature type="transmembrane region" description="Helical" evidence="1">
    <location>
        <begin position="103"/>
        <end position="123"/>
    </location>
</feature>
<feature type="transmembrane region" description="Helical" evidence="1">
    <location>
        <begin position="135"/>
        <end position="157"/>
    </location>
</feature>
<keyword evidence="1" id="KW-1133">Transmembrane helix</keyword>
<sequence length="241" mass="26361">MEKFKALLVVVSTLAFAAGPFLVPGFGGFDPTLYPIPQIDPPVQPAGYAFAIWGVIYVWLVVHAGFGYFKRRHAEDWEPMRWPLIASLAVGAIWLPVAMVSPVWAVILIFFMLVTALMAMNRAPFLDQWFAEEPVALYAGWLTAASFAGLGILGAGYGVVFGQIGWAWIALAGALITAFIGHNLRPEAVAYPLGTAWALIAIMVQNWGSQWLLVFGAFVGAVILLLLAARAFQRQQRLEVR</sequence>
<feature type="transmembrane region" description="Helical" evidence="1">
    <location>
        <begin position="188"/>
        <end position="205"/>
    </location>
</feature>
<dbReference type="EMBL" id="BAABDF010000007">
    <property type="protein sequence ID" value="GAA3872516.1"/>
    <property type="molecule type" value="Genomic_DNA"/>
</dbReference>
<keyword evidence="1" id="KW-0472">Membrane</keyword>
<feature type="transmembrane region" description="Helical" evidence="1">
    <location>
        <begin position="49"/>
        <end position="69"/>
    </location>
</feature>
<feature type="transmembrane region" description="Helical" evidence="1">
    <location>
        <begin position="163"/>
        <end position="181"/>
    </location>
</feature>